<organism evidence="2 3">
    <name type="scientific">Avibacterium paragallinarum</name>
    <name type="common">Haemophilus gallinarum</name>
    <dbReference type="NCBI Taxonomy" id="728"/>
    <lineage>
        <taxon>Bacteria</taxon>
        <taxon>Pseudomonadati</taxon>
        <taxon>Pseudomonadota</taxon>
        <taxon>Gammaproteobacteria</taxon>
        <taxon>Pasteurellales</taxon>
        <taxon>Pasteurellaceae</taxon>
        <taxon>Avibacterium</taxon>
    </lineage>
</organism>
<dbReference type="eggNOG" id="COG1876">
    <property type="taxonomic scope" value="Bacteria"/>
</dbReference>
<dbReference type="InterPro" id="IPR009045">
    <property type="entry name" value="Zn_M74/Hedgehog-like"/>
</dbReference>
<dbReference type="GO" id="GO:0006508">
    <property type="term" value="P:proteolysis"/>
    <property type="evidence" value="ECO:0007669"/>
    <property type="project" value="InterPro"/>
</dbReference>
<name>A0A0F5EWF7_AVIPA</name>
<protein>
    <submittedName>
        <fullName evidence="2">D-alanyl-D-alanine carboxypeptidase</fullName>
    </submittedName>
</protein>
<reference evidence="2 3" key="1">
    <citation type="submission" date="2018-06" db="EMBL/GenBank/DDBJ databases">
        <authorList>
            <consortium name="Pathogen Informatics"/>
            <person name="Doyle S."/>
        </authorList>
    </citation>
    <scope>NUCLEOTIDE SEQUENCE [LARGE SCALE GENOMIC DNA]</scope>
    <source>
        <strain evidence="2 3">NCTC10926</strain>
    </source>
</reference>
<evidence type="ECO:0000313" key="2">
    <source>
        <dbReference type="EMBL" id="SUU98472.1"/>
    </source>
</evidence>
<dbReference type="GO" id="GO:0004180">
    <property type="term" value="F:carboxypeptidase activity"/>
    <property type="evidence" value="ECO:0007669"/>
    <property type="project" value="UniProtKB-KW"/>
</dbReference>
<evidence type="ECO:0000313" key="3">
    <source>
        <dbReference type="Proteomes" id="UP000254620"/>
    </source>
</evidence>
<dbReference type="STRING" id="728.VY92_06240"/>
<feature type="domain" description="D-alanyl-D-alanine carboxypeptidase-like core" evidence="1">
    <location>
        <begin position="29"/>
        <end position="186"/>
    </location>
</feature>
<evidence type="ECO:0000259" key="1">
    <source>
        <dbReference type="Pfam" id="PF02557"/>
    </source>
</evidence>
<dbReference type="InterPro" id="IPR052179">
    <property type="entry name" value="DD-CPase-like"/>
</dbReference>
<dbReference type="Proteomes" id="UP000254620">
    <property type="component" value="Unassembled WGS sequence"/>
</dbReference>
<dbReference type="EMBL" id="UFSW01000001">
    <property type="protein sequence ID" value="SUU98472.1"/>
    <property type="molecule type" value="Genomic_DNA"/>
</dbReference>
<gene>
    <name evidence="2" type="ORF">NCTC10926_01904</name>
</gene>
<keyword evidence="2" id="KW-0378">Hydrolase</keyword>
<dbReference type="Pfam" id="PF02557">
    <property type="entry name" value="VanY"/>
    <property type="match status" value="1"/>
</dbReference>
<dbReference type="AlphaFoldDB" id="A0A0F5EWF7"/>
<keyword evidence="2" id="KW-0121">Carboxypeptidase</keyword>
<accession>A0A0F5EWF7</accession>
<sequence length="228" mass="26537">MKASFTPAMVTGKSREHLSPLPCPFSTQHFLQPDALKAFQGLQQSAVKNGFNLQPASSFRDFQRQQMIWNEKFVGKRKVHNDEGQALDLSCCSDWEKCQAILRWSALPGGSRHHWGTEVDIFDPDLLPADQKLQLEPWEYGEKGYFFELSEWLKENVQKFDFYFPFSQMPERLKIGIEPWHLSYFPVAEQAQQTFTSEVLLQSWQDEEIEGKPVLTAQLTQIFNHFFI</sequence>
<dbReference type="CDD" id="cd14847">
    <property type="entry name" value="DD-carboxypeptidase_like"/>
    <property type="match status" value="1"/>
</dbReference>
<dbReference type="SUPFAM" id="SSF55166">
    <property type="entry name" value="Hedgehog/DD-peptidase"/>
    <property type="match status" value="1"/>
</dbReference>
<proteinExistence type="predicted"/>
<dbReference type="PANTHER" id="PTHR34385">
    <property type="entry name" value="D-ALANYL-D-ALANINE CARBOXYPEPTIDASE"/>
    <property type="match status" value="1"/>
</dbReference>
<dbReference type="OrthoDB" id="9792074at2"/>
<dbReference type="PANTHER" id="PTHR34385:SF1">
    <property type="entry name" value="PEPTIDOGLYCAN L-ALANYL-D-GLUTAMATE ENDOPEPTIDASE CWLK"/>
    <property type="match status" value="1"/>
</dbReference>
<dbReference type="RefSeq" id="WP_046098868.1">
    <property type="nucleotide sequence ID" value="NZ_LAEN01000091.1"/>
</dbReference>
<keyword evidence="2" id="KW-0645">Protease</keyword>
<dbReference type="Gene3D" id="3.30.1380.10">
    <property type="match status" value="1"/>
</dbReference>
<dbReference type="InterPro" id="IPR003709">
    <property type="entry name" value="VanY-like_core_dom"/>
</dbReference>